<feature type="transmembrane region" description="Helical" evidence="1">
    <location>
        <begin position="147"/>
        <end position="165"/>
    </location>
</feature>
<dbReference type="Pfam" id="PF09948">
    <property type="entry name" value="PpoB2"/>
    <property type="match status" value="1"/>
</dbReference>
<sequence>MGRLAEGALRRHRLVAIVALSLLVLLAWAWLLAGAGMAAGTTFSLVPGPLSRGTMDAMAMPEAGGLLVFSMWLVMMVAMMLPSAAPTVLLYARAAAHRAPPGAAPPPTAAFLLGYIVVWGAFSAVAAALQLALASSGALSMASMGSASRWLSGGVLVAAGLYQLTPLKRACLDHCRSPAEFLARHFRPGPLGALRLGLIHGAYCLGCCWALMLLLFVGGVMNLAWIALLTLLVAAEKLLPGGRTIAVAGGAAMLAWGGVILFG</sequence>
<protein>
    <submittedName>
        <fullName evidence="2">DUF2182 domain-containing protein</fullName>
    </submittedName>
</protein>
<proteinExistence type="predicted"/>
<reference evidence="2" key="1">
    <citation type="submission" date="2022-09" db="EMBL/GenBank/DDBJ databases">
        <title>The genome sequence of Tsuneonella sp. YG55.</title>
        <authorList>
            <person name="Liu Y."/>
        </authorList>
    </citation>
    <scope>NUCLEOTIDE SEQUENCE</scope>
    <source>
        <strain evidence="2">YG55</strain>
    </source>
</reference>
<comment type="caution">
    <text evidence="2">The sequence shown here is derived from an EMBL/GenBank/DDBJ whole genome shotgun (WGS) entry which is preliminary data.</text>
</comment>
<feature type="transmembrane region" description="Helical" evidence="1">
    <location>
        <begin position="245"/>
        <end position="262"/>
    </location>
</feature>
<feature type="transmembrane region" description="Helical" evidence="1">
    <location>
        <begin position="112"/>
        <end position="135"/>
    </location>
</feature>
<evidence type="ECO:0000313" key="2">
    <source>
        <dbReference type="EMBL" id="MCT2559965.1"/>
    </source>
</evidence>
<feature type="transmembrane region" description="Helical" evidence="1">
    <location>
        <begin position="209"/>
        <end position="233"/>
    </location>
</feature>
<gene>
    <name evidence="2" type="ORF">N0B51_13360</name>
</gene>
<keyword evidence="3" id="KW-1185">Reference proteome</keyword>
<accession>A0A9X3AAI9</accession>
<keyword evidence="1" id="KW-0812">Transmembrane</keyword>
<feature type="transmembrane region" description="Helical" evidence="1">
    <location>
        <begin position="68"/>
        <end position="91"/>
    </location>
</feature>
<keyword evidence="1" id="KW-0472">Membrane</keyword>
<dbReference type="RefSeq" id="WP_259963047.1">
    <property type="nucleotide sequence ID" value="NZ_JAOAMV010000007.1"/>
</dbReference>
<dbReference type="EMBL" id="JAOAMV010000007">
    <property type="protein sequence ID" value="MCT2559965.1"/>
    <property type="molecule type" value="Genomic_DNA"/>
</dbReference>
<evidence type="ECO:0000313" key="3">
    <source>
        <dbReference type="Proteomes" id="UP001142648"/>
    </source>
</evidence>
<dbReference type="InterPro" id="IPR018688">
    <property type="entry name" value="PpoB2-like"/>
</dbReference>
<dbReference type="Proteomes" id="UP001142648">
    <property type="component" value="Unassembled WGS sequence"/>
</dbReference>
<keyword evidence="1" id="KW-1133">Transmembrane helix</keyword>
<name>A0A9X3AAI9_9SPHN</name>
<organism evidence="2 3">
    <name type="scientific">Tsuneonella litorea</name>
    <dbReference type="NCBI Taxonomy" id="2976475"/>
    <lineage>
        <taxon>Bacteria</taxon>
        <taxon>Pseudomonadati</taxon>
        <taxon>Pseudomonadota</taxon>
        <taxon>Alphaproteobacteria</taxon>
        <taxon>Sphingomonadales</taxon>
        <taxon>Erythrobacteraceae</taxon>
        <taxon>Tsuneonella</taxon>
    </lineage>
</organism>
<dbReference type="AlphaFoldDB" id="A0A9X3AAI9"/>
<evidence type="ECO:0000256" key="1">
    <source>
        <dbReference type="SAM" id="Phobius"/>
    </source>
</evidence>